<sequence length="79" mass="8595">MIQAAVLKKKNGTPGPAHPRVQHLTALHHFCAAAFPFYNTRWRQRVGSVSSPEVTAAEMWHQKDTSAVCAVGLQVSGGR</sequence>
<dbReference type="EMBL" id="JAERUA010000025">
    <property type="protein sequence ID" value="KAI1882190.1"/>
    <property type="molecule type" value="Genomic_DNA"/>
</dbReference>
<evidence type="ECO:0000313" key="2">
    <source>
        <dbReference type="Proteomes" id="UP000829720"/>
    </source>
</evidence>
<gene>
    <name evidence="1" type="ORF">AGOR_G00248140</name>
</gene>
<proteinExistence type="predicted"/>
<reference evidence="1" key="1">
    <citation type="submission" date="2021-01" db="EMBL/GenBank/DDBJ databases">
        <authorList>
            <person name="Zahm M."/>
            <person name="Roques C."/>
            <person name="Cabau C."/>
            <person name="Klopp C."/>
            <person name="Donnadieu C."/>
            <person name="Jouanno E."/>
            <person name="Lampietro C."/>
            <person name="Louis A."/>
            <person name="Herpin A."/>
            <person name="Echchiki A."/>
            <person name="Berthelot C."/>
            <person name="Parey E."/>
            <person name="Roest-Crollius H."/>
            <person name="Braasch I."/>
            <person name="Postlethwait J."/>
            <person name="Bobe J."/>
            <person name="Montfort J."/>
            <person name="Bouchez O."/>
            <person name="Begum T."/>
            <person name="Mejri S."/>
            <person name="Adams A."/>
            <person name="Chen W.-J."/>
            <person name="Guiguen Y."/>
        </authorList>
    </citation>
    <scope>NUCLEOTIDE SEQUENCE</scope>
    <source>
        <tissue evidence="1">Blood</tissue>
    </source>
</reference>
<organism evidence="1 2">
    <name type="scientific">Albula goreensis</name>
    <dbReference type="NCBI Taxonomy" id="1534307"/>
    <lineage>
        <taxon>Eukaryota</taxon>
        <taxon>Metazoa</taxon>
        <taxon>Chordata</taxon>
        <taxon>Craniata</taxon>
        <taxon>Vertebrata</taxon>
        <taxon>Euteleostomi</taxon>
        <taxon>Actinopterygii</taxon>
        <taxon>Neopterygii</taxon>
        <taxon>Teleostei</taxon>
        <taxon>Albuliformes</taxon>
        <taxon>Albulidae</taxon>
        <taxon>Albula</taxon>
    </lineage>
</organism>
<dbReference type="AlphaFoldDB" id="A0A8T3CEB2"/>
<protein>
    <submittedName>
        <fullName evidence="1">Uncharacterized protein</fullName>
    </submittedName>
</protein>
<name>A0A8T3CEB2_9TELE</name>
<comment type="caution">
    <text evidence="1">The sequence shown here is derived from an EMBL/GenBank/DDBJ whole genome shotgun (WGS) entry which is preliminary data.</text>
</comment>
<keyword evidence="2" id="KW-1185">Reference proteome</keyword>
<accession>A0A8T3CEB2</accession>
<evidence type="ECO:0000313" key="1">
    <source>
        <dbReference type="EMBL" id="KAI1882190.1"/>
    </source>
</evidence>
<dbReference type="Proteomes" id="UP000829720">
    <property type="component" value="Unassembled WGS sequence"/>
</dbReference>